<sequence>MTDLLIGMAGSGFHSGNGSAPSNGEVVFRTRNPGIYRNSEMRHSRSEDVLGGGGPGAPTRTPSPLLHEQVCASEDDLVASSALRDSSSNSSLLQGNFCSYTRRNNASPPPSFATDRIDPEDSIRDIVSENDLYRFVLFKRHYDKYIALSEKYEESRGITYYLEERYHEVKAERDRLEESRRALEKRLEGRETELRDKEEELFLHLERSLRLDDEIERLKAERDACIAAREQLEREQTSALRQLQLQATQNEITRRNLERARQDVVRQATVIRAERDALERENVVLKEKLRVEQVELGAERRRREEGIAVLTHEAATLRHAARHLRAAAVHATSCRRRRRCSVCLYAKRTFAEADDYHDDGKLFKCLQAPLQDLRTWLRPGPLPSASSSSGLRTSSPMDRGISYIDDSSNSSEDEEFADTPMAEVSLSSTNSGAPPASRAFSSDSGFSSEVGDRRSRSYEPGGSSRKISESCSEAEAQRVTLTRSKWTSSFRRLLGKKSKAKHLENKA</sequence>
<keyword evidence="1" id="KW-0175">Coiled coil</keyword>
<gene>
    <name evidence="3" type="primary">PF13_0198_2</name>
    <name evidence="3" type="ORF">g.67558</name>
</gene>
<feature type="compositionally biased region" description="Basic and acidic residues" evidence="2">
    <location>
        <begin position="39"/>
        <end position="48"/>
    </location>
</feature>
<accession>A0A0C9QKA4</accession>
<organism evidence="3">
    <name type="scientific">Fopius arisanus</name>
    <dbReference type="NCBI Taxonomy" id="64838"/>
    <lineage>
        <taxon>Eukaryota</taxon>
        <taxon>Metazoa</taxon>
        <taxon>Ecdysozoa</taxon>
        <taxon>Arthropoda</taxon>
        <taxon>Hexapoda</taxon>
        <taxon>Insecta</taxon>
        <taxon>Pterygota</taxon>
        <taxon>Neoptera</taxon>
        <taxon>Endopterygota</taxon>
        <taxon>Hymenoptera</taxon>
        <taxon>Apocrita</taxon>
        <taxon>Ichneumonoidea</taxon>
        <taxon>Braconidae</taxon>
        <taxon>Opiinae</taxon>
        <taxon>Fopius</taxon>
    </lineage>
</organism>
<proteinExistence type="predicted"/>
<evidence type="ECO:0000256" key="2">
    <source>
        <dbReference type="SAM" id="MobiDB-lite"/>
    </source>
</evidence>
<evidence type="ECO:0000313" key="3">
    <source>
        <dbReference type="EMBL" id="JAG70809.1"/>
    </source>
</evidence>
<reference evidence="3" key="1">
    <citation type="submission" date="2015-01" db="EMBL/GenBank/DDBJ databases">
        <title>Transcriptome Assembly of Fopius arisanus.</title>
        <authorList>
            <person name="Geib S."/>
        </authorList>
    </citation>
    <scope>NUCLEOTIDE SEQUENCE</scope>
</reference>
<protein>
    <submittedName>
        <fullName evidence="3">PF13_0198_2 protein</fullName>
    </submittedName>
</protein>
<evidence type="ECO:0000256" key="1">
    <source>
        <dbReference type="SAM" id="Coils"/>
    </source>
</evidence>
<dbReference type="AlphaFoldDB" id="A0A0C9QKA4"/>
<feature type="compositionally biased region" description="Low complexity" evidence="2">
    <location>
        <begin position="379"/>
        <end position="396"/>
    </location>
</feature>
<name>A0A0C9QKA4_9HYME</name>
<feature type="compositionally biased region" description="Low complexity" evidence="2">
    <location>
        <begin position="436"/>
        <end position="448"/>
    </location>
</feature>
<feature type="region of interest" description="Disordered" evidence="2">
    <location>
        <begin position="36"/>
        <end position="60"/>
    </location>
</feature>
<dbReference type="EMBL" id="GBYB01001042">
    <property type="protein sequence ID" value="JAG70809.1"/>
    <property type="molecule type" value="Transcribed_RNA"/>
</dbReference>
<feature type="coiled-coil region" evidence="1">
    <location>
        <begin position="166"/>
        <end position="295"/>
    </location>
</feature>
<feature type="region of interest" description="Disordered" evidence="2">
    <location>
        <begin position="379"/>
        <end position="474"/>
    </location>
</feature>